<organism evidence="2 3">
    <name type="scientific">Aeromonas phage D3</name>
    <dbReference type="NCBI Taxonomy" id="2593327"/>
    <lineage>
        <taxon>Viruses</taxon>
        <taxon>Duplodnaviria</taxon>
        <taxon>Heunggongvirae</taxon>
        <taxon>Uroviricota</taxon>
        <taxon>Caudoviricetes</taxon>
        <taxon>Chimalliviridae</taxon>
        <taxon>Ludhianavirus</taxon>
        <taxon>Ludhianavirus D3</taxon>
    </lineage>
</organism>
<protein>
    <submittedName>
        <fullName evidence="2">Uncharacterized protein</fullName>
    </submittedName>
</protein>
<feature type="transmembrane region" description="Helical" evidence="1">
    <location>
        <begin position="16"/>
        <end position="36"/>
    </location>
</feature>
<feature type="transmembrane region" description="Helical" evidence="1">
    <location>
        <begin position="56"/>
        <end position="72"/>
    </location>
</feature>
<keyword evidence="1" id="KW-1133">Transmembrane helix</keyword>
<keyword evidence="3" id="KW-1185">Reference proteome</keyword>
<keyword evidence="1" id="KW-0472">Membrane</keyword>
<sequence length="73" mass="8809">MVDFFKQFYGEVINTWYVFLLIPFVSGPVITFLTWLKTRKDVNRETWIRIYMNEVASEYAIYVIIVGLVLYFK</sequence>
<gene>
    <name evidence="2" type="ORF">D3_0202</name>
</gene>
<keyword evidence="1" id="KW-0812">Transmembrane</keyword>
<evidence type="ECO:0000313" key="2">
    <source>
        <dbReference type="EMBL" id="QDJ96932.1"/>
    </source>
</evidence>
<evidence type="ECO:0000256" key="1">
    <source>
        <dbReference type="SAM" id="Phobius"/>
    </source>
</evidence>
<dbReference type="Proteomes" id="UP000319658">
    <property type="component" value="Segment"/>
</dbReference>
<accession>A0A514TV94</accession>
<dbReference type="EMBL" id="MN102098">
    <property type="protein sequence ID" value="QDJ96932.1"/>
    <property type="molecule type" value="Genomic_DNA"/>
</dbReference>
<evidence type="ECO:0000313" key="3">
    <source>
        <dbReference type="Proteomes" id="UP000319658"/>
    </source>
</evidence>
<reference evidence="2 3" key="1">
    <citation type="submission" date="2019-06" db="EMBL/GenBank/DDBJ databases">
        <title>Complete genome sequence of Aeromonas hydrophila bacteriophage D3.</title>
        <authorList>
            <person name="Rai S."/>
            <person name="Tyagi A."/>
            <person name="Kumar N."/>
            <person name="Singh N."/>
        </authorList>
    </citation>
    <scope>NUCLEOTIDE SEQUENCE [LARGE SCALE GENOMIC DNA]</scope>
</reference>
<proteinExistence type="predicted"/>
<name>A0A514TV94_9CAUD</name>